<feature type="region of interest" description="Disordered" evidence="1">
    <location>
        <begin position="662"/>
        <end position="691"/>
    </location>
</feature>
<feature type="compositionally biased region" description="Acidic residues" evidence="1">
    <location>
        <begin position="132"/>
        <end position="144"/>
    </location>
</feature>
<comment type="caution">
    <text evidence="2">The sequence shown here is derived from an EMBL/GenBank/DDBJ whole genome shotgun (WGS) entry which is preliminary data.</text>
</comment>
<name>A0ABQ9HCT5_9NEOP</name>
<evidence type="ECO:0008006" key="4">
    <source>
        <dbReference type="Google" id="ProtNLM"/>
    </source>
</evidence>
<organism evidence="2 3">
    <name type="scientific">Dryococelus australis</name>
    <dbReference type="NCBI Taxonomy" id="614101"/>
    <lineage>
        <taxon>Eukaryota</taxon>
        <taxon>Metazoa</taxon>
        <taxon>Ecdysozoa</taxon>
        <taxon>Arthropoda</taxon>
        <taxon>Hexapoda</taxon>
        <taxon>Insecta</taxon>
        <taxon>Pterygota</taxon>
        <taxon>Neoptera</taxon>
        <taxon>Polyneoptera</taxon>
        <taxon>Phasmatodea</taxon>
        <taxon>Verophasmatodea</taxon>
        <taxon>Anareolatae</taxon>
        <taxon>Phasmatidae</taxon>
        <taxon>Eurycanthinae</taxon>
        <taxon>Dryococelus</taxon>
    </lineage>
</organism>
<sequence length="1560" mass="167981">MHKITKGLKKKKKSKKHKKEQELFDAEELERYRREHQESSSGQQGEGVSAEGEAEPDTDEWRQFKALTAGVDSILKKTQGDLDRIKSTSYFQQKPRPGAPPPATPEGHPAGAPRDDKKAKKWVGFEDSSGGIDDEPEDENDDADSPQHTPSAAELLGAEPETVEERQVEEEEEPGETDEDIFDTSYVDVVTSGEIKLAYIPESPIDDATDSFDPFDTSIAESIIKAEEQEKAKRKKLVSLGCAVDVLTGKADRTVTGPSSEAVKKRRAVSRRPQDINLLGSFDECNTEGDISEPALPAIKSLIDDDNFNDLFPNTTITSTPCVDLDKPSTPPTTKTSGEVISRSLVEEFAVTLVSGAEHPSSGKVDLSFVSPVKAVSTVAEEDDLEDEFAALAAESAAKSRRESFEPNNETTSIDDPFDAYVVSGVLEIDSKQTQNVVNGCWDAFDDISAEIKTEKCVPLKPKPLRPPITYSAREYSDEKEINVTDESGVTDFGENGLDPFDTSFAENILPGEIELKLIEKEILDSKDLEINEARILSESDSDFEFNPRDDKVCGLVQSTVSIHVTDPAGEEQGATEDPFDDPGLISLRPIHRDLLGGSTTDLSTLGHNPIEPTATEIINCTEEYVDPFDTSTVDIIAAPGKAELKFLEKEILGDAQESLKRSISDPDFNPRDDEQTIETHEIQPTDDALPDKPDLLNIHSSSVSQKVVAFDLPTPSSRPDLLSCGKEGENIGKPLTPYYADVNVEQLYKAAEETIEDKVDPFDTSYVEKIAPPGKAELKLIENEFVGDVGGVTHSLSDPDFNPRGEEGQAYSPNIQSSTTHLGRRFSDFVGDRKVTPPNSLPIRTTIVNPKLPPIPSTETPPTKPDLLAVEDSASVSTKLLTPAVDNKEFEVSGYLDPFDTSIASNLLPGKAELKVLESELVVEGSTEPSLRRSYTDPDFNPREPEHQDEFSESAEKPDLLNITSEGASSVKPLTPLLDKNGGFVSVNNSSQEFDPFDTSLVSNLAPVAKGANPFLMDDLSDYSNTSQLGGGGGMNSNPFLSGSDFNISGTSENPFLSSLGGVDVIESVSSLPFAATSTNPFATPSSDHNESSGNVEFFSAMHDPVVAESQNFVGSDVLSNIFDGMQVKPAVSSADMFFDVGPASTIQNTSNMHMDRVDLLDDTFTTTAEHPEGFCRETADFFTNAVVSDDASSRTSTPKSGPPKRPPPPRPPPSKETKDLILSVTGAMEATSSHLLDRLQATRTPSPTPIRDLHSPSPTPDVSFADFLGGEPTGISQGKLSEFPSSEDFSLMGDTEVAPSSGMPALSQPQIPPRPVRPPTQSLAQVPEAVTTDIMDIFSSETQPQAAPKKTNTDILGLFNTSASEVTKPESSAPPPTTTDLLGDVFEGDLENKPSQDVNVMAPPTTGFSNFSSEPHVATEVPETTVPKVSDSLPAALAEPIPTSGEDEFDAFTAKFENAAKDDVLASDPFDPFSGSAVTEESNLFGSPVGTGITDIWGSTGVQDESKTEGFEGEGDFDAFLTMKEPPTAALTDAAVTSIKRLASADSDEGPDFSVFIK</sequence>
<protein>
    <recommendedName>
        <fullName evidence="4">Protein stoned-A</fullName>
    </recommendedName>
</protein>
<feature type="compositionally biased region" description="Basic and acidic residues" evidence="1">
    <location>
        <begin position="74"/>
        <end position="86"/>
    </location>
</feature>
<feature type="compositionally biased region" description="Pro residues" evidence="1">
    <location>
        <begin position="1202"/>
        <end position="1214"/>
    </location>
</feature>
<feature type="region of interest" description="Disordered" evidence="1">
    <location>
        <begin position="926"/>
        <end position="958"/>
    </location>
</feature>
<proteinExistence type="predicted"/>
<evidence type="ECO:0000256" key="1">
    <source>
        <dbReference type="SAM" id="MobiDB-lite"/>
    </source>
</evidence>
<feature type="region of interest" description="Disordered" evidence="1">
    <location>
        <begin position="1190"/>
        <end position="1219"/>
    </location>
</feature>
<feature type="compositionally biased region" description="Basic residues" evidence="1">
    <location>
        <begin position="1"/>
        <end position="18"/>
    </location>
</feature>
<evidence type="ECO:0000313" key="2">
    <source>
        <dbReference type="EMBL" id="KAJ8882069.1"/>
    </source>
</evidence>
<feature type="compositionally biased region" description="Low complexity" evidence="1">
    <location>
        <begin position="39"/>
        <end position="51"/>
    </location>
</feature>
<accession>A0ABQ9HCT5</accession>
<feature type="compositionally biased region" description="Basic and acidic residues" evidence="1">
    <location>
        <begin position="931"/>
        <end position="958"/>
    </location>
</feature>
<feature type="compositionally biased region" description="Basic and acidic residues" evidence="1">
    <location>
        <begin position="29"/>
        <end position="38"/>
    </location>
</feature>
<dbReference type="EMBL" id="JARBHB010000006">
    <property type="protein sequence ID" value="KAJ8882069.1"/>
    <property type="molecule type" value="Genomic_DNA"/>
</dbReference>
<feature type="compositionally biased region" description="Acidic residues" evidence="1">
    <location>
        <begin position="167"/>
        <end position="182"/>
    </location>
</feature>
<feature type="region of interest" description="Disordered" evidence="1">
    <location>
        <begin position="1"/>
        <end position="182"/>
    </location>
</feature>
<feature type="region of interest" description="Disordered" evidence="1">
    <location>
        <begin position="1302"/>
        <end position="1323"/>
    </location>
</feature>
<reference evidence="2 3" key="1">
    <citation type="submission" date="2023-02" db="EMBL/GenBank/DDBJ databases">
        <title>LHISI_Scaffold_Assembly.</title>
        <authorList>
            <person name="Stuart O.P."/>
            <person name="Cleave R."/>
            <person name="Magrath M.J.L."/>
            <person name="Mikheyev A.S."/>
        </authorList>
    </citation>
    <scope>NUCLEOTIDE SEQUENCE [LARGE SCALE GENOMIC DNA]</scope>
    <source>
        <strain evidence="2">Daus_M_001</strain>
        <tissue evidence="2">Leg muscle</tissue>
    </source>
</reference>
<gene>
    <name evidence="2" type="ORF">PR048_018557</name>
</gene>
<keyword evidence="3" id="KW-1185">Reference proteome</keyword>
<dbReference type="Proteomes" id="UP001159363">
    <property type="component" value="Chromosome 5"/>
</dbReference>
<evidence type="ECO:0000313" key="3">
    <source>
        <dbReference type="Proteomes" id="UP001159363"/>
    </source>
</evidence>